<dbReference type="OrthoDB" id="10266451at2759"/>
<gene>
    <name evidence="2" type="ORF">ASIM_LOCUS3943</name>
</gene>
<dbReference type="WBParaSite" id="ASIM_0000412101-mRNA-1">
    <property type="protein sequence ID" value="ASIM_0000412101-mRNA-1"/>
    <property type="gene ID" value="ASIM_0000412101"/>
</dbReference>
<dbReference type="Gene3D" id="1.25.40.280">
    <property type="entry name" value="alix/aip1 like domains"/>
    <property type="match status" value="1"/>
</dbReference>
<organism evidence="4">
    <name type="scientific">Anisakis simplex</name>
    <name type="common">Herring worm</name>
    <dbReference type="NCBI Taxonomy" id="6269"/>
    <lineage>
        <taxon>Eukaryota</taxon>
        <taxon>Metazoa</taxon>
        <taxon>Ecdysozoa</taxon>
        <taxon>Nematoda</taxon>
        <taxon>Chromadorea</taxon>
        <taxon>Rhabditida</taxon>
        <taxon>Spirurina</taxon>
        <taxon>Ascaridomorpha</taxon>
        <taxon>Ascaridoidea</taxon>
        <taxon>Anisakidae</taxon>
        <taxon>Anisakis</taxon>
        <taxon>Anisakis simplex complex</taxon>
    </lineage>
</organism>
<reference evidence="4" key="1">
    <citation type="submission" date="2017-02" db="UniProtKB">
        <authorList>
            <consortium name="WormBaseParasite"/>
        </authorList>
    </citation>
    <scope>IDENTIFICATION</scope>
</reference>
<dbReference type="PANTHER" id="PTHR23030">
    <property type="entry name" value="PCD6 INTERACTING PROTEIN-RELATED"/>
    <property type="match status" value="1"/>
</dbReference>
<dbReference type="EMBL" id="UYRR01006504">
    <property type="protein sequence ID" value="VDK22685.1"/>
    <property type="molecule type" value="Genomic_DNA"/>
</dbReference>
<keyword evidence="3" id="KW-1185">Reference proteome</keyword>
<dbReference type="GO" id="GO:0005768">
    <property type="term" value="C:endosome"/>
    <property type="evidence" value="ECO:0007669"/>
    <property type="project" value="TreeGrafter"/>
</dbReference>
<name>A0A0M3J960_ANISI</name>
<dbReference type="Proteomes" id="UP000267096">
    <property type="component" value="Unassembled WGS sequence"/>
</dbReference>
<dbReference type="PROSITE" id="PS51180">
    <property type="entry name" value="BRO1"/>
    <property type="match status" value="1"/>
</dbReference>
<dbReference type="GO" id="GO:0032456">
    <property type="term" value="P:endocytic recycling"/>
    <property type="evidence" value="ECO:0007669"/>
    <property type="project" value="TreeGrafter"/>
</dbReference>
<dbReference type="InterPro" id="IPR038499">
    <property type="entry name" value="BRO1_sf"/>
</dbReference>
<protein>
    <submittedName>
        <fullName evidence="4">Tyrosine-protein phosphatase non-receptor type 23 (inferred by orthology to a human protein)</fullName>
    </submittedName>
</protein>
<dbReference type="GO" id="GO:0045022">
    <property type="term" value="P:early endosome to late endosome transport"/>
    <property type="evidence" value="ECO:0007669"/>
    <property type="project" value="TreeGrafter"/>
</dbReference>
<sequence length="211" mass="24258">MHYQDDPSKYDTAISEIMSLRAQFARLVPDVETVCQMKRYYAQLTMMKSRFPMEDGDPIKIPFTWMDKAMDMPSSTSFEDVNFELISVMFNIGAIHASIAANETRSDLDSIKNAFTHFQCAAYPFQQIRDHMNASKYSSIDFEPTLLTWYLNVSLAQAQECILEKSLIDHRKNTVIAKIAMYLRDIYISCREHLESSGLSDVISSSKYKVI</sequence>
<reference evidence="2 3" key="2">
    <citation type="submission" date="2018-11" db="EMBL/GenBank/DDBJ databases">
        <authorList>
            <consortium name="Pathogen Informatics"/>
        </authorList>
    </citation>
    <scope>NUCLEOTIDE SEQUENCE [LARGE SCALE GENOMIC DNA]</scope>
</reference>
<dbReference type="GO" id="GO:0043328">
    <property type="term" value="P:protein transport to vacuole involved in ubiquitin-dependent protein catabolic process via the multivesicular body sorting pathway"/>
    <property type="evidence" value="ECO:0007669"/>
    <property type="project" value="TreeGrafter"/>
</dbReference>
<dbReference type="InterPro" id="IPR004328">
    <property type="entry name" value="BRO1_dom"/>
</dbReference>
<feature type="domain" description="BRO1" evidence="1">
    <location>
        <begin position="1"/>
        <end position="211"/>
    </location>
</feature>
<dbReference type="PANTHER" id="PTHR23030:SF30">
    <property type="entry name" value="TYROSINE-PROTEIN PHOSPHATASE NON-RECEPTOR TYPE 23"/>
    <property type="match status" value="1"/>
</dbReference>
<proteinExistence type="predicted"/>
<evidence type="ECO:0000259" key="1">
    <source>
        <dbReference type="PROSITE" id="PS51180"/>
    </source>
</evidence>
<evidence type="ECO:0000313" key="4">
    <source>
        <dbReference type="WBParaSite" id="ASIM_0000412101-mRNA-1"/>
    </source>
</evidence>
<evidence type="ECO:0000313" key="2">
    <source>
        <dbReference type="EMBL" id="VDK22685.1"/>
    </source>
</evidence>
<accession>A0A0M3J960</accession>
<dbReference type="SMART" id="SM01041">
    <property type="entry name" value="BRO1"/>
    <property type="match status" value="1"/>
</dbReference>
<evidence type="ECO:0000313" key="3">
    <source>
        <dbReference type="Proteomes" id="UP000267096"/>
    </source>
</evidence>
<dbReference type="AlphaFoldDB" id="A0A0M3J960"/>
<dbReference type="Pfam" id="PF03097">
    <property type="entry name" value="BRO1"/>
    <property type="match status" value="1"/>
</dbReference>